<evidence type="ECO:0000313" key="3">
    <source>
        <dbReference type="EMBL" id="ABY22169.1"/>
    </source>
</evidence>
<dbReference type="SUPFAM" id="SSF52038">
    <property type="entry name" value="Barstar-related"/>
    <property type="match status" value="1"/>
</dbReference>
<accession>A9WLY8</accession>
<dbReference type="STRING" id="288705.RSal33209_0415"/>
<dbReference type="EMBL" id="CP000910">
    <property type="protein sequence ID" value="ABY22169.1"/>
    <property type="molecule type" value="Genomic_DNA"/>
</dbReference>
<dbReference type="Pfam" id="PF01337">
    <property type="entry name" value="Barstar"/>
    <property type="match status" value="1"/>
</dbReference>
<organism evidence="3 4">
    <name type="scientific">Renibacterium salmoninarum (strain ATCC 33209 / DSM 20767 / JCM 11484 / NBRC 15589 / NCIMB 2235)</name>
    <dbReference type="NCBI Taxonomy" id="288705"/>
    <lineage>
        <taxon>Bacteria</taxon>
        <taxon>Bacillati</taxon>
        <taxon>Actinomycetota</taxon>
        <taxon>Actinomycetes</taxon>
        <taxon>Micrococcales</taxon>
        <taxon>Micrococcaceae</taxon>
        <taxon>Renibacterium</taxon>
    </lineage>
</organism>
<gene>
    <name evidence="3" type="ordered locus">RSal33209_0415</name>
</gene>
<name>A9WLY8_RENSM</name>
<dbReference type="HOGENOM" id="CLU_121832_1_1_11"/>
<protein>
    <recommendedName>
        <fullName evidence="2">Barstar (barnase inhibitor) domain-containing protein</fullName>
    </recommendedName>
</protein>
<feature type="domain" description="Barstar (barnase inhibitor)" evidence="2">
    <location>
        <begin position="7"/>
        <end position="88"/>
    </location>
</feature>
<dbReference type="KEGG" id="rsa:RSal33209_0415"/>
<keyword evidence="4" id="KW-1185">Reference proteome</keyword>
<dbReference type="AlphaFoldDB" id="A9WLY8"/>
<dbReference type="eggNOG" id="COG2732">
    <property type="taxonomic scope" value="Bacteria"/>
</dbReference>
<dbReference type="Proteomes" id="UP000002007">
    <property type="component" value="Chromosome"/>
</dbReference>
<comment type="similarity">
    <text evidence="1">Belongs to the barstar family.</text>
</comment>
<dbReference type="Gene3D" id="3.30.370.10">
    <property type="entry name" value="Barstar-like"/>
    <property type="match status" value="1"/>
</dbReference>
<reference evidence="4" key="1">
    <citation type="journal article" date="2008" name="J. Bacteriol.">
        <title>Genome sequence of the fish pathogen Renibacterium salmoninarum suggests reductive evolution away from an environmental Arthrobacter ancestor.</title>
        <authorList>
            <person name="Wiens G.D."/>
            <person name="Rockey D.D."/>
            <person name="Wu Z."/>
            <person name="Chang J."/>
            <person name="Levy R."/>
            <person name="Crane S."/>
            <person name="Chen D.S."/>
            <person name="Capri G.R."/>
            <person name="Burnett J.R."/>
            <person name="Sudheesh P.S."/>
            <person name="Schipma M.J."/>
            <person name="Burd H."/>
            <person name="Bhattacharyya A."/>
            <person name="Rhodes L.D."/>
            <person name="Kaul R."/>
            <person name="Strom M.S."/>
        </authorList>
    </citation>
    <scope>NUCLEOTIDE SEQUENCE [LARGE SCALE GENOMIC DNA]</scope>
    <source>
        <strain evidence="4">ATCC 33209 / DSM 20767 / JCM 11484 / NBRC 15589 / NCIMB 2235</strain>
    </source>
</reference>
<dbReference type="InterPro" id="IPR035905">
    <property type="entry name" value="Barstar-like_sf"/>
</dbReference>
<evidence type="ECO:0000259" key="2">
    <source>
        <dbReference type="Pfam" id="PF01337"/>
    </source>
</evidence>
<dbReference type="CDD" id="cd05141">
    <property type="entry name" value="Barstar_evA4336-like"/>
    <property type="match status" value="1"/>
</dbReference>
<sequence>MTTPSRFEIPAAESKEGVLDAFARALNFPKHFGHNFDALADCLRDFADAATVPVTLVWHVDPTFKATRAHRIVLEILAEVAEASKQDSPKSTLTFIEQNSSVEDYTQQD</sequence>
<evidence type="ECO:0000313" key="4">
    <source>
        <dbReference type="Proteomes" id="UP000002007"/>
    </source>
</evidence>
<proteinExistence type="inferred from homology"/>
<dbReference type="RefSeq" id="WP_012243876.1">
    <property type="nucleotide sequence ID" value="NC_010168.1"/>
</dbReference>
<evidence type="ECO:0000256" key="1">
    <source>
        <dbReference type="ARBA" id="ARBA00006845"/>
    </source>
</evidence>
<dbReference type="InterPro" id="IPR000468">
    <property type="entry name" value="Barstar"/>
</dbReference>